<evidence type="ECO:0000313" key="2">
    <source>
        <dbReference type="Proteomes" id="UP000183832"/>
    </source>
</evidence>
<reference evidence="1 2" key="1">
    <citation type="submission" date="2015-04" db="EMBL/GenBank/DDBJ databases">
        <authorList>
            <person name="Syromyatnikov M.Y."/>
            <person name="Popov V.N."/>
        </authorList>
    </citation>
    <scope>NUCLEOTIDE SEQUENCE [LARGE SCALE GENOMIC DNA]</scope>
</reference>
<accession>A0A1J1I3G9</accession>
<dbReference type="EMBL" id="CVRI01000040">
    <property type="protein sequence ID" value="CRK94856.1"/>
    <property type="molecule type" value="Genomic_DNA"/>
</dbReference>
<name>A0A1J1I3G9_9DIPT</name>
<proteinExistence type="predicted"/>
<gene>
    <name evidence="1" type="ORF">CLUMA_CG008348</name>
</gene>
<protein>
    <submittedName>
        <fullName evidence="1">CLUMA_CG008348, isoform A</fullName>
    </submittedName>
</protein>
<sequence>MKTKSHSSRSFKDLRLKDKKIIAFNGHKNPKDTYSSMEASGEIYQSSFLAFTIDGSVIKLF</sequence>
<evidence type="ECO:0000313" key="1">
    <source>
        <dbReference type="EMBL" id="CRK94856.1"/>
    </source>
</evidence>
<dbReference type="Proteomes" id="UP000183832">
    <property type="component" value="Unassembled WGS sequence"/>
</dbReference>
<organism evidence="1 2">
    <name type="scientific">Clunio marinus</name>
    <dbReference type="NCBI Taxonomy" id="568069"/>
    <lineage>
        <taxon>Eukaryota</taxon>
        <taxon>Metazoa</taxon>
        <taxon>Ecdysozoa</taxon>
        <taxon>Arthropoda</taxon>
        <taxon>Hexapoda</taxon>
        <taxon>Insecta</taxon>
        <taxon>Pterygota</taxon>
        <taxon>Neoptera</taxon>
        <taxon>Endopterygota</taxon>
        <taxon>Diptera</taxon>
        <taxon>Nematocera</taxon>
        <taxon>Chironomoidea</taxon>
        <taxon>Chironomidae</taxon>
        <taxon>Clunio</taxon>
    </lineage>
</organism>
<keyword evidence="2" id="KW-1185">Reference proteome</keyword>
<dbReference type="AlphaFoldDB" id="A0A1J1I3G9"/>